<name>A0A5J5J758_9MICO</name>
<proteinExistence type="predicted"/>
<sequence>MRDESGVSELPDPPSKPVKRWVNFSITADAGTTKIVVSASAGARHWNFDRNVAAVHEVLV</sequence>
<keyword evidence="2" id="KW-1185">Reference proteome</keyword>
<dbReference type="Proteomes" id="UP000325827">
    <property type="component" value="Unassembled WGS sequence"/>
</dbReference>
<comment type="caution">
    <text evidence="1">The sequence shown here is derived from an EMBL/GenBank/DDBJ whole genome shotgun (WGS) entry which is preliminary data.</text>
</comment>
<dbReference type="RefSeq" id="WP_150447598.1">
    <property type="nucleotide sequence ID" value="NZ_VYSA01000001.1"/>
</dbReference>
<protein>
    <submittedName>
        <fullName evidence="1">Uncharacterized protein</fullName>
    </submittedName>
</protein>
<accession>A0A5J5J758</accession>
<reference evidence="2" key="1">
    <citation type="submission" date="2019-09" db="EMBL/GenBank/DDBJ databases">
        <title>Mumia zhuanghuii sp. nov. isolated from the intestinal contents of plateau pika (Ochotona curzoniae) in the Qinghai-Tibet plateau of China.</title>
        <authorList>
            <person name="Tian Z."/>
        </authorList>
    </citation>
    <scope>NUCLEOTIDE SEQUENCE [LARGE SCALE GENOMIC DNA]</scope>
    <source>
        <strain evidence="2">JCM 30598</strain>
    </source>
</reference>
<dbReference type="AlphaFoldDB" id="A0A5J5J758"/>
<gene>
    <name evidence="1" type="ORF">F6B43_04090</name>
</gene>
<dbReference type="EMBL" id="VYSA01000001">
    <property type="protein sequence ID" value="KAA9110825.1"/>
    <property type="molecule type" value="Genomic_DNA"/>
</dbReference>
<evidence type="ECO:0000313" key="2">
    <source>
        <dbReference type="Proteomes" id="UP000325827"/>
    </source>
</evidence>
<organism evidence="1 2">
    <name type="scientific">Microbacterium rhizomatis</name>
    <dbReference type="NCBI Taxonomy" id="1631477"/>
    <lineage>
        <taxon>Bacteria</taxon>
        <taxon>Bacillati</taxon>
        <taxon>Actinomycetota</taxon>
        <taxon>Actinomycetes</taxon>
        <taxon>Micrococcales</taxon>
        <taxon>Microbacteriaceae</taxon>
        <taxon>Microbacterium</taxon>
    </lineage>
</organism>
<evidence type="ECO:0000313" key="1">
    <source>
        <dbReference type="EMBL" id="KAA9110825.1"/>
    </source>
</evidence>